<evidence type="ECO:0000313" key="2">
    <source>
        <dbReference type="EMBL" id="EDX15921.1"/>
    </source>
</evidence>
<accession>B4NV46</accession>
<name>B4NV46_DROSI</name>
<dbReference type="OrthoDB" id="7865757at2759"/>
<dbReference type="Proteomes" id="UP000000304">
    <property type="component" value="Unassembled WGS sequence"/>
</dbReference>
<keyword evidence="3" id="KW-1185">Reference proteome</keyword>
<reference evidence="2 3" key="1">
    <citation type="journal article" date="2007" name="Nature">
        <title>Evolution of genes and genomes on the Drosophila phylogeny.</title>
        <authorList>
            <consortium name="Drosophila 12 Genomes Consortium"/>
            <person name="Clark A.G."/>
            <person name="Eisen M.B."/>
            <person name="Smith D.R."/>
            <person name="Bergman C.M."/>
            <person name="Oliver B."/>
            <person name="Markow T.A."/>
            <person name="Kaufman T.C."/>
            <person name="Kellis M."/>
            <person name="Gelbart W."/>
            <person name="Iyer V.N."/>
            <person name="Pollard D.A."/>
            <person name="Sackton T.B."/>
            <person name="Larracuente A.M."/>
            <person name="Singh N.D."/>
            <person name="Abad J.P."/>
            <person name="Abt D.N."/>
            <person name="Adryan B."/>
            <person name="Aguade M."/>
            <person name="Akashi H."/>
            <person name="Anderson W.W."/>
            <person name="Aquadro C.F."/>
            <person name="Ardell D.H."/>
            <person name="Arguello R."/>
            <person name="Artieri C.G."/>
            <person name="Barbash D.A."/>
            <person name="Barker D."/>
            <person name="Barsanti P."/>
            <person name="Batterham P."/>
            <person name="Batzoglou S."/>
            <person name="Begun D."/>
            <person name="Bhutkar A."/>
            <person name="Blanco E."/>
            <person name="Bosak S.A."/>
            <person name="Bradley R.K."/>
            <person name="Brand A.D."/>
            <person name="Brent M.R."/>
            <person name="Brooks A.N."/>
            <person name="Brown R.H."/>
            <person name="Butlin R.K."/>
            <person name="Caggese C."/>
            <person name="Calvi B.R."/>
            <person name="Bernardo de Carvalho A."/>
            <person name="Caspi A."/>
            <person name="Castrezana S."/>
            <person name="Celniker S.E."/>
            <person name="Chang J.L."/>
            <person name="Chapple C."/>
            <person name="Chatterji S."/>
            <person name="Chinwalla A."/>
            <person name="Civetta A."/>
            <person name="Clifton S.W."/>
            <person name="Comeron J.M."/>
            <person name="Costello J.C."/>
            <person name="Coyne J.A."/>
            <person name="Daub J."/>
            <person name="David R.G."/>
            <person name="Delcher A.L."/>
            <person name="Delehaunty K."/>
            <person name="Do C.B."/>
            <person name="Ebling H."/>
            <person name="Edwards K."/>
            <person name="Eickbush T."/>
            <person name="Evans J.D."/>
            <person name="Filipski A."/>
            <person name="Findeiss S."/>
            <person name="Freyhult E."/>
            <person name="Fulton L."/>
            <person name="Fulton R."/>
            <person name="Garcia A.C."/>
            <person name="Gardiner A."/>
            <person name="Garfield D.A."/>
            <person name="Garvin B.E."/>
            <person name="Gibson G."/>
            <person name="Gilbert D."/>
            <person name="Gnerre S."/>
            <person name="Godfrey J."/>
            <person name="Good R."/>
            <person name="Gotea V."/>
            <person name="Gravely B."/>
            <person name="Greenberg A.J."/>
            <person name="Griffiths-Jones S."/>
            <person name="Gross S."/>
            <person name="Guigo R."/>
            <person name="Gustafson E.A."/>
            <person name="Haerty W."/>
            <person name="Hahn M.W."/>
            <person name="Halligan D.L."/>
            <person name="Halpern A.L."/>
            <person name="Halter G.M."/>
            <person name="Han M.V."/>
            <person name="Heger A."/>
            <person name="Hillier L."/>
            <person name="Hinrichs A.S."/>
            <person name="Holmes I."/>
            <person name="Hoskins R.A."/>
            <person name="Hubisz M.J."/>
            <person name="Hultmark D."/>
            <person name="Huntley M.A."/>
            <person name="Jaffe D.B."/>
            <person name="Jagadeeshan S."/>
            <person name="Jeck W.R."/>
            <person name="Johnson J."/>
            <person name="Jones C.D."/>
            <person name="Jordan W.C."/>
            <person name="Karpen G.H."/>
            <person name="Kataoka E."/>
            <person name="Keightley P.D."/>
            <person name="Kheradpour P."/>
            <person name="Kirkness E.F."/>
            <person name="Koerich L.B."/>
            <person name="Kristiansen K."/>
            <person name="Kudrna D."/>
            <person name="Kulathinal R.J."/>
            <person name="Kumar S."/>
            <person name="Kwok R."/>
            <person name="Lander E."/>
            <person name="Langley C.H."/>
            <person name="Lapoint R."/>
            <person name="Lazzaro B.P."/>
            <person name="Lee S.J."/>
            <person name="Levesque L."/>
            <person name="Li R."/>
            <person name="Lin C.F."/>
            <person name="Lin M.F."/>
            <person name="Lindblad-Toh K."/>
            <person name="Llopart A."/>
            <person name="Long M."/>
            <person name="Low L."/>
            <person name="Lozovsky E."/>
            <person name="Lu J."/>
            <person name="Luo M."/>
            <person name="Machado C.A."/>
            <person name="Makalowski W."/>
            <person name="Marzo M."/>
            <person name="Matsuda M."/>
            <person name="Matzkin L."/>
            <person name="McAllister B."/>
            <person name="McBride C.S."/>
            <person name="McKernan B."/>
            <person name="McKernan K."/>
            <person name="Mendez-Lago M."/>
            <person name="Minx P."/>
            <person name="Mollenhauer M.U."/>
            <person name="Montooth K."/>
            <person name="Mount S.M."/>
            <person name="Mu X."/>
            <person name="Myers E."/>
            <person name="Negre B."/>
            <person name="Newfeld S."/>
            <person name="Nielsen R."/>
            <person name="Noor M.A."/>
            <person name="O'Grady P."/>
            <person name="Pachter L."/>
            <person name="Papaceit M."/>
            <person name="Parisi M.J."/>
            <person name="Parisi M."/>
            <person name="Parts L."/>
            <person name="Pedersen J.S."/>
            <person name="Pesole G."/>
            <person name="Phillippy A.M."/>
            <person name="Ponting C.P."/>
            <person name="Pop M."/>
            <person name="Porcelli D."/>
            <person name="Powell J.R."/>
            <person name="Prohaska S."/>
            <person name="Pruitt K."/>
            <person name="Puig M."/>
            <person name="Quesneville H."/>
            <person name="Ram K.R."/>
            <person name="Rand D."/>
            <person name="Rasmussen M.D."/>
            <person name="Reed L.K."/>
            <person name="Reenan R."/>
            <person name="Reily A."/>
            <person name="Remington K.A."/>
            <person name="Rieger T.T."/>
            <person name="Ritchie M.G."/>
            <person name="Robin C."/>
            <person name="Rogers Y.H."/>
            <person name="Rohde C."/>
            <person name="Rozas J."/>
            <person name="Rubenfield M.J."/>
            <person name="Ruiz A."/>
            <person name="Russo S."/>
            <person name="Salzberg S.L."/>
            <person name="Sanchez-Gracia A."/>
            <person name="Saranga D.J."/>
            <person name="Sato H."/>
            <person name="Schaeffer S.W."/>
            <person name="Schatz M.C."/>
            <person name="Schlenke T."/>
            <person name="Schwartz R."/>
            <person name="Segarra C."/>
            <person name="Singh R.S."/>
            <person name="Sirot L."/>
            <person name="Sirota M."/>
            <person name="Sisneros N.B."/>
            <person name="Smith C.D."/>
            <person name="Smith T.F."/>
            <person name="Spieth J."/>
            <person name="Stage D.E."/>
            <person name="Stark A."/>
            <person name="Stephan W."/>
            <person name="Strausberg R.L."/>
            <person name="Strempel S."/>
            <person name="Sturgill D."/>
            <person name="Sutton G."/>
            <person name="Sutton G.G."/>
            <person name="Tao W."/>
            <person name="Teichmann S."/>
            <person name="Tobari Y.N."/>
            <person name="Tomimura Y."/>
            <person name="Tsolas J.M."/>
            <person name="Valente V.L."/>
            <person name="Venter E."/>
            <person name="Venter J.C."/>
            <person name="Vicario S."/>
            <person name="Vieira F.G."/>
            <person name="Vilella A.J."/>
            <person name="Villasante A."/>
            <person name="Walenz B."/>
            <person name="Wang J."/>
            <person name="Wasserman M."/>
            <person name="Watts T."/>
            <person name="Wilson D."/>
            <person name="Wilson R.K."/>
            <person name="Wing R.A."/>
            <person name="Wolfner M.F."/>
            <person name="Wong A."/>
            <person name="Wong G.K."/>
            <person name="Wu C.I."/>
            <person name="Wu G."/>
            <person name="Yamamoto D."/>
            <person name="Yang H.P."/>
            <person name="Yang S.P."/>
            <person name="Yorke J.A."/>
            <person name="Yoshida K."/>
            <person name="Zdobnov E."/>
            <person name="Zhang P."/>
            <person name="Zhang Y."/>
            <person name="Zimin A.V."/>
            <person name="Baldwin J."/>
            <person name="Abdouelleil A."/>
            <person name="Abdulkadir J."/>
            <person name="Abebe A."/>
            <person name="Abera B."/>
            <person name="Abreu J."/>
            <person name="Acer S.C."/>
            <person name="Aftuck L."/>
            <person name="Alexander A."/>
            <person name="An P."/>
            <person name="Anderson E."/>
            <person name="Anderson S."/>
            <person name="Arachi H."/>
            <person name="Azer M."/>
            <person name="Bachantsang P."/>
            <person name="Barry A."/>
            <person name="Bayul T."/>
            <person name="Berlin A."/>
            <person name="Bessette D."/>
            <person name="Bloom T."/>
            <person name="Blye J."/>
            <person name="Boguslavskiy L."/>
            <person name="Bonnet C."/>
            <person name="Boukhgalter B."/>
            <person name="Bourzgui I."/>
            <person name="Brown A."/>
            <person name="Cahill P."/>
            <person name="Channer S."/>
            <person name="Cheshatsang Y."/>
            <person name="Chuda L."/>
            <person name="Citroen M."/>
            <person name="Collymore A."/>
            <person name="Cooke P."/>
            <person name="Costello M."/>
            <person name="D'Aco K."/>
            <person name="Daza R."/>
            <person name="De Haan G."/>
            <person name="DeGray S."/>
            <person name="DeMaso C."/>
            <person name="Dhargay N."/>
            <person name="Dooley K."/>
            <person name="Dooley E."/>
            <person name="Doricent M."/>
            <person name="Dorje P."/>
            <person name="Dorjee K."/>
            <person name="Dupes A."/>
            <person name="Elong R."/>
            <person name="Falk J."/>
            <person name="Farina A."/>
            <person name="Faro S."/>
            <person name="Ferguson D."/>
            <person name="Fisher S."/>
            <person name="Foley C.D."/>
            <person name="Franke A."/>
            <person name="Friedrich D."/>
            <person name="Gadbois L."/>
            <person name="Gearin G."/>
            <person name="Gearin C.R."/>
            <person name="Giannoukos G."/>
            <person name="Goode T."/>
            <person name="Graham J."/>
            <person name="Grandbois E."/>
            <person name="Grewal S."/>
            <person name="Gyaltsen K."/>
            <person name="Hafez N."/>
            <person name="Hagos B."/>
            <person name="Hall J."/>
            <person name="Henson C."/>
            <person name="Hollinger A."/>
            <person name="Honan T."/>
            <person name="Huard M.D."/>
            <person name="Hughes L."/>
            <person name="Hurhula B."/>
            <person name="Husby M.E."/>
            <person name="Kamat A."/>
            <person name="Kanga B."/>
            <person name="Kashin S."/>
            <person name="Khazanovich D."/>
            <person name="Kisner P."/>
            <person name="Lance K."/>
            <person name="Lara M."/>
            <person name="Lee W."/>
            <person name="Lennon N."/>
            <person name="Letendre F."/>
            <person name="LeVine R."/>
            <person name="Lipovsky A."/>
            <person name="Liu X."/>
            <person name="Liu J."/>
            <person name="Liu S."/>
            <person name="Lokyitsang T."/>
            <person name="Lokyitsang Y."/>
            <person name="Lubonja R."/>
            <person name="Lui A."/>
            <person name="MacDonald P."/>
            <person name="Magnisalis V."/>
            <person name="Maru K."/>
            <person name="Matthews C."/>
            <person name="McCusker W."/>
            <person name="McDonough S."/>
            <person name="Mehta T."/>
            <person name="Meldrim J."/>
            <person name="Meneus L."/>
            <person name="Mihai O."/>
            <person name="Mihalev A."/>
            <person name="Mihova T."/>
            <person name="Mittelman R."/>
            <person name="Mlenga V."/>
            <person name="Montmayeur A."/>
            <person name="Mulrain L."/>
            <person name="Navidi A."/>
            <person name="Naylor J."/>
            <person name="Negash T."/>
            <person name="Nguyen T."/>
            <person name="Nguyen N."/>
            <person name="Nicol R."/>
            <person name="Norbu C."/>
            <person name="Norbu N."/>
            <person name="Novod N."/>
            <person name="O'Neill B."/>
            <person name="Osman S."/>
            <person name="Markiewicz E."/>
            <person name="Oyono O.L."/>
            <person name="Patti C."/>
            <person name="Phunkhang P."/>
            <person name="Pierre F."/>
            <person name="Priest M."/>
            <person name="Raghuraman S."/>
            <person name="Rege F."/>
            <person name="Reyes R."/>
            <person name="Rise C."/>
            <person name="Rogov P."/>
            <person name="Ross K."/>
            <person name="Ryan E."/>
            <person name="Settipalli S."/>
            <person name="Shea T."/>
            <person name="Sherpa N."/>
            <person name="Shi L."/>
            <person name="Shih D."/>
            <person name="Sparrow T."/>
            <person name="Spaulding J."/>
            <person name="Stalker J."/>
            <person name="Stange-Thomann N."/>
            <person name="Stavropoulos S."/>
            <person name="Stone C."/>
            <person name="Strader C."/>
            <person name="Tesfaye S."/>
            <person name="Thomson T."/>
            <person name="Thoulutsang Y."/>
            <person name="Thoulutsang D."/>
            <person name="Topham K."/>
            <person name="Topping I."/>
            <person name="Tsamla T."/>
            <person name="Vassiliev H."/>
            <person name="Vo A."/>
            <person name="Wangchuk T."/>
            <person name="Wangdi T."/>
            <person name="Weiand M."/>
            <person name="Wilkinson J."/>
            <person name="Wilson A."/>
            <person name="Yadav S."/>
            <person name="Young G."/>
            <person name="Yu Q."/>
            <person name="Zembek L."/>
            <person name="Zhong D."/>
            <person name="Zimmer A."/>
            <person name="Zwirko Z."/>
            <person name="Jaffe D.B."/>
            <person name="Alvarez P."/>
            <person name="Brockman W."/>
            <person name="Butler J."/>
            <person name="Chin C."/>
            <person name="Gnerre S."/>
            <person name="Grabherr M."/>
            <person name="Kleber M."/>
            <person name="Mauceli E."/>
            <person name="MacCallum I."/>
        </authorList>
    </citation>
    <scope>NUCLEOTIDE SEQUENCE [LARGE SCALE GENOMIC DNA]</scope>
    <source>
        <strain evidence="3">white501</strain>
    </source>
</reference>
<dbReference type="Pfam" id="PF08190">
    <property type="entry name" value="PIH1"/>
    <property type="match status" value="1"/>
</dbReference>
<dbReference type="HOGENOM" id="CLU_2963263_0_0_1"/>
<protein>
    <submittedName>
        <fullName evidence="2">GD22060</fullName>
    </submittedName>
</protein>
<dbReference type="InterPro" id="IPR012981">
    <property type="entry name" value="PIH1_N"/>
</dbReference>
<evidence type="ECO:0000313" key="3">
    <source>
        <dbReference type="Proteomes" id="UP000000304"/>
    </source>
</evidence>
<organism evidence="2 3">
    <name type="scientific">Drosophila simulans</name>
    <name type="common">Fruit fly</name>
    <dbReference type="NCBI Taxonomy" id="7240"/>
    <lineage>
        <taxon>Eukaryota</taxon>
        <taxon>Metazoa</taxon>
        <taxon>Ecdysozoa</taxon>
        <taxon>Arthropoda</taxon>
        <taxon>Hexapoda</taxon>
        <taxon>Insecta</taxon>
        <taxon>Pterygota</taxon>
        <taxon>Neoptera</taxon>
        <taxon>Endopterygota</taxon>
        <taxon>Diptera</taxon>
        <taxon>Brachycera</taxon>
        <taxon>Muscomorpha</taxon>
        <taxon>Ephydroidea</taxon>
        <taxon>Drosophilidae</taxon>
        <taxon>Drosophila</taxon>
        <taxon>Sophophora</taxon>
    </lineage>
</organism>
<dbReference type="EMBL" id="CH985980">
    <property type="protein sequence ID" value="EDX15921.1"/>
    <property type="molecule type" value="Genomic_DNA"/>
</dbReference>
<sequence>MSISDPRLTKDRSYKSVDVCDIAINPKFLVKIQNRLRSKLLKNFFLQIVNEAMRERWLY</sequence>
<feature type="domain" description="PIH1 N-terminal" evidence="1">
    <location>
        <begin position="1"/>
        <end position="55"/>
    </location>
</feature>
<proteinExistence type="predicted"/>
<gene>
    <name evidence="2" type="primary">Dsim\GD22060</name>
    <name evidence="2" type="ORF">Dsim_GD22060</name>
</gene>
<dbReference type="AlphaFoldDB" id="B4NV46"/>
<evidence type="ECO:0000259" key="1">
    <source>
        <dbReference type="Pfam" id="PF08190"/>
    </source>
</evidence>